<dbReference type="AlphaFoldDB" id="A0A6B0YRK3"/>
<evidence type="ECO:0000313" key="2">
    <source>
        <dbReference type="EMBL" id="MXY92745.1"/>
    </source>
</evidence>
<dbReference type="InterPro" id="IPR036237">
    <property type="entry name" value="Xyl_isomerase-like_sf"/>
</dbReference>
<keyword evidence="2" id="KW-0413">Isomerase</keyword>
<protein>
    <submittedName>
        <fullName evidence="2">Sugar phosphate isomerase/epimerase</fullName>
    </submittedName>
</protein>
<name>A0A6B0YRK3_9CHLR</name>
<comment type="caution">
    <text evidence="2">The sequence shown here is derived from an EMBL/GenBank/DDBJ whole genome shotgun (WGS) entry which is preliminary data.</text>
</comment>
<dbReference type="Pfam" id="PF01261">
    <property type="entry name" value="AP_endonuc_2"/>
    <property type="match status" value="1"/>
</dbReference>
<reference evidence="2" key="1">
    <citation type="submission" date="2019-09" db="EMBL/GenBank/DDBJ databases">
        <title>Characterisation of the sponge microbiome using genome-centric metagenomics.</title>
        <authorList>
            <person name="Engelberts J.P."/>
            <person name="Robbins S.J."/>
            <person name="De Goeij J.M."/>
            <person name="Aranda M."/>
            <person name="Bell S.C."/>
            <person name="Webster N.S."/>
        </authorList>
    </citation>
    <scope>NUCLEOTIDE SEQUENCE</scope>
    <source>
        <strain evidence="2">SB0664_bin_27</strain>
    </source>
</reference>
<sequence>MSQNVLAAQLFTVRDFTKTEEGFADSIARISAIGYTAVQVSAIGPISPESVKKICDDHDITIVNTHIAWPRLQEEIGAVIDEHRLWDCKHVAVGSMPFHFIEAGEEGLRQFVAEASEVGRTLHEAGLTFSYHNHSFEFMRYGGKSGLEILFEETDPRYVKAELDTYWIQFGGGDVRDWILRMKDRMPVIHLKDLAMAGWRDHVMKEVGEGNLNWPGILEACREANVEWYAVEQDICPGDPFESLAVSYRNLVQMGLS</sequence>
<dbReference type="Gene3D" id="3.20.20.150">
    <property type="entry name" value="Divalent-metal-dependent TIM barrel enzymes"/>
    <property type="match status" value="1"/>
</dbReference>
<organism evidence="2">
    <name type="scientific">Caldilineaceae bacterium SB0664_bin_27</name>
    <dbReference type="NCBI Taxonomy" id="2605260"/>
    <lineage>
        <taxon>Bacteria</taxon>
        <taxon>Bacillati</taxon>
        <taxon>Chloroflexota</taxon>
        <taxon>Caldilineae</taxon>
        <taxon>Caldilineales</taxon>
        <taxon>Caldilineaceae</taxon>
    </lineage>
</organism>
<dbReference type="InterPro" id="IPR050312">
    <property type="entry name" value="IolE/XylAMocC-like"/>
</dbReference>
<dbReference type="PANTHER" id="PTHR12110:SF41">
    <property type="entry name" value="INOSOSE DEHYDRATASE"/>
    <property type="match status" value="1"/>
</dbReference>
<feature type="domain" description="Xylose isomerase-like TIM barrel" evidence="1">
    <location>
        <begin position="28"/>
        <end position="232"/>
    </location>
</feature>
<dbReference type="PANTHER" id="PTHR12110">
    <property type="entry name" value="HYDROXYPYRUVATE ISOMERASE"/>
    <property type="match status" value="1"/>
</dbReference>
<gene>
    <name evidence="2" type="ORF">F4Y42_04760</name>
</gene>
<dbReference type="InterPro" id="IPR013022">
    <property type="entry name" value="Xyl_isomerase-like_TIM-brl"/>
</dbReference>
<evidence type="ECO:0000259" key="1">
    <source>
        <dbReference type="Pfam" id="PF01261"/>
    </source>
</evidence>
<dbReference type="GO" id="GO:0016853">
    <property type="term" value="F:isomerase activity"/>
    <property type="evidence" value="ECO:0007669"/>
    <property type="project" value="UniProtKB-KW"/>
</dbReference>
<proteinExistence type="predicted"/>
<dbReference type="EMBL" id="VXRG01000040">
    <property type="protein sequence ID" value="MXY92745.1"/>
    <property type="molecule type" value="Genomic_DNA"/>
</dbReference>
<accession>A0A6B0YRK3</accession>
<dbReference type="SUPFAM" id="SSF51658">
    <property type="entry name" value="Xylose isomerase-like"/>
    <property type="match status" value="1"/>
</dbReference>